<evidence type="ECO:0000259" key="6">
    <source>
        <dbReference type="Pfam" id="PF08543"/>
    </source>
</evidence>
<keyword evidence="5" id="KW-0067">ATP-binding</keyword>
<dbReference type="InterPro" id="IPR013749">
    <property type="entry name" value="PM/HMP-P_kinase-1"/>
</dbReference>
<dbReference type="PANTHER" id="PTHR10534">
    <property type="entry name" value="PYRIDOXAL KINASE"/>
    <property type="match status" value="1"/>
</dbReference>
<dbReference type="Pfam" id="PF08543">
    <property type="entry name" value="Phos_pyr_kin"/>
    <property type="match status" value="1"/>
</dbReference>
<dbReference type="GO" id="GO:0005829">
    <property type="term" value="C:cytosol"/>
    <property type="evidence" value="ECO:0007669"/>
    <property type="project" value="TreeGrafter"/>
</dbReference>
<protein>
    <recommendedName>
        <fullName evidence="1">pyridoxal kinase</fullName>
        <ecNumber evidence="1">2.7.1.35</ecNumber>
    </recommendedName>
</protein>
<dbReference type="NCBIfam" id="NF005491">
    <property type="entry name" value="PRK07105.1"/>
    <property type="match status" value="1"/>
</dbReference>
<dbReference type="SUPFAM" id="SSF53613">
    <property type="entry name" value="Ribokinase-like"/>
    <property type="match status" value="1"/>
</dbReference>
<gene>
    <name evidence="7" type="ORF">AKK44_00765</name>
</gene>
<evidence type="ECO:0000256" key="4">
    <source>
        <dbReference type="ARBA" id="ARBA00022777"/>
    </source>
</evidence>
<evidence type="ECO:0000256" key="3">
    <source>
        <dbReference type="ARBA" id="ARBA00022741"/>
    </source>
</evidence>
<dbReference type="GO" id="GO:0008478">
    <property type="term" value="F:pyridoxal kinase activity"/>
    <property type="evidence" value="ECO:0007669"/>
    <property type="project" value="UniProtKB-EC"/>
</dbReference>
<dbReference type="EC" id="2.7.1.35" evidence="1"/>
<dbReference type="AlphaFoldDB" id="A0A0P6SFL9"/>
<dbReference type="InterPro" id="IPR029056">
    <property type="entry name" value="Ribokinase-like"/>
</dbReference>
<comment type="caution">
    <text evidence="7">The sequence shown here is derived from an EMBL/GenBank/DDBJ whole genome shotgun (WGS) entry which is preliminary data.</text>
</comment>
<dbReference type="RefSeq" id="WP_054278093.1">
    <property type="nucleotide sequence ID" value="NZ_LHQM01000003.1"/>
</dbReference>
<dbReference type="PATRIC" id="fig|119224.3.peg.885"/>
<reference evidence="7 8" key="1">
    <citation type="submission" date="2015-08" db="EMBL/GenBank/DDBJ databases">
        <title>Genome sequence of Streptococcus phocae subsp. phocae ATCC 51973T isolated from liver specimen obtained from seal.</title>
        <authorList>
            <person name="Avendano-Herrera R."/>
        </authorList>
    </citation>
    <scope>NUCLEOTIDE SEQUENCE [LARGE SCALE GENOMIC DNA]</scope>
    <source>
        <strain evidence="7 8">ATCC 51973</strain>
    </source>
</reference>
<dbReference type="EMBL" id="LHQM01000003">
    <property type="protein sequence ID" value="KPJ23186.1"/>
    <property type="molecule type" value="Genomic_DNA"/>
</dbReference>
<dbReference type="GO" id="GO:0005524">
    <property type="term" value="F:ATP binding"/>
    <property type="evidence" value="ECO:0007669"/>
    <property type="project" value="UniProtKB-KW"/>
</dbReference>
<dbReference type="Gene3D" id="3.40.1190.20">
    <property type="match status" value="1"/>
</dbReference>
<evidence type="ECO:0000313" key="8">
    <source>
        <dbReference type="Proteomes" id="UP000049578"/>
    </source>
</evidence>
<sequence>MLKRVIIANDIVGVGKVALSASIPIMAVCQVEQAILPTCLLSRHTGGDHPPYRQHFSKGLLNFLNDWESAQINFDGFFVGYLDQPSDALPIIDFIEKHKLPLVLDPIMADNGKLYASLGLEHLQAMKTLAKKAQLILPNLTEACLLADYPLLKAPYTPQNIEGLLTALAKLGPQDIVLTGVSFSDNQIGFAYYSETSDQISYHMVQHHPHHFYGTGDVVSAIVTAGYMQGISIHKLLPLSLEFLQQSLVTTLHLNRELSLGICFEPHLGDLITSFKTLLETSHDITKTC</sequence>
<dbReference type="STRING" id="119224.AKK44_00765"/>
<evidence type="ECO:0000256" key="2">
    <source>
        <dbReference type="ARBA" id="ARBA00022679"/>
    </source>
</evidence>
<keyword evidence="4 7" id="KW-0418">Kinase</keyword>
<evidence type="ECO:0000313" key="7">
    <source>
        <dbReference type="EMBL" id="KPJ23186.1"/>
    </source>
</evidence>
<feature type="domain" description="Pyridoxamine kinase/Phosphomethylpyrimidine kinase" evidence="6">
    <location>
        <begin position="79"/>
        <end position="256"/>
    </location>
</feature>
<keyword evidence="3" id="KW-0547">Nucleotide-binding</keyword>
<dbReference type="PANTHER" id="PTHR10534:SF2">
    <property type="entry name" value="PYRIDOXAL KINASE"/>
    <property type="match status" value="1"/>
</dbReference>
<dbReference type="GO" id="GO:0009443">
    <property type="term" value="P:pyridoxal 5'-phosphate salvage"/>
    <property type="evidence" value="ECO:0007669"/>
    <property type="project" value="InterPro"/>
</dbReference>
<dbReference type="InterPro" id="IPR004625">
    <property type="entry name" value="PyrdxlKinase"/>
</dbReference>
<name>A0A0P6SFL9_9STRE</name>
<evidence type="ECO:0000256" key="1">
    <source>
        <dbReference type="ARBA" id="ARBA00012104"/>
    </source>
</evidence>
<keyword evidence="2" id="KW-0808">Transferase</keyword>
<proteinExistence type="predicted"/>
<dbReference type="Proteomes" id="UP000049578">
    <property type="component" value="Unassembled WGS sequence"/>
</dbReference>
<organism evidence="7 8">
    <name type="scientific">Streptococcus phocae</name>
    <dbReference type="NCBI Taxonomy" id="119224"/>
    <lineage>
        <taxon>Bacteria</taxon>
        <taxon>Bacillati</taxon>
        <taxon>Bacillota</taxon>
        <taxon>Bacilli</taxon>
        <taxon>Lactobacillales</taxon>
        <taxon>Streptococcaceae</taxon>
        <taxon>Streptococcus</taxon>
    </lineage>
</organism>
<accession>A0A0P6SFL9</accession>
<evidence type="ECO:0000256" key="5">
    <source>
        <dbReference type="ARBA" id="ARBA00022840"/>
    </source>
</evidence>
<keyword evidence="8" id="KW-1185">Reference proteome</keyword>